<dbReference type="InterPro" id="IPR046715">
    <property type="entry name" value="DUF6607"/>
</dbReference>
<dbReference type="EMBL" id="JAPDDT010000015">
    <property type="protein sequence ID" value="MCW1925560.1"/>
    <property type="molecule type" value="Genomic_DNA"/>
</dbReference>
<evidence type="ECO:0000313" key="1">
    <source>
        <dbReference type="EMBL" id="MCW1925560.1"/>
    </source>
</evidence>
<reference evidence="1 2" key="1">
    <citation type="submission" date="2022-10" db="EMBL/GenBank/DDBJ databases">
        <title>Luteolibacter arcticus strain CCTCC AB 2014275, whole genome shotgun sequencing project.</title>
        <authorList>
            <person name="Zhao G."/>
            <person name="Shen L."/>
        </authorList>
    </citation>
    <scope>NUCLEOTIDE SEQUENCE [LARGE SCALE GENOMIC DNA]</scope>
    <source>
        <strain evidence="1 2">CCTCC AB 2014275</strain>
    </source>
</reference>
<organism evidence="1 2">
    <name type="scientific">Luteolibacter arcticus</name>
    <dbReference type="NCBI Taxonomy" id="1581411"/>
    <lineage>
        <taxon>Bacteria</taxon>
        <taxon>Pseudomonadati</taxon>
        <taxon>Verrucomicrobiota</taxon>
        <taxon>Verrucomicrobiia</taxon>
        <taxon>Verrucomicrobiales</taxon>
        <taxon>Verrucomicrobiaceae</taxon>
        <taxon>Luteolibacter</taxon>
    </lineage>
</organism>
<comment type="caution">
    <text evidence="1">The sequence shown here is derived from an EMBL/GenBank/DDBJ whole genome shotgun (WGS) entry which is preliminary data.</text>
</comment>
<dbReference type="Pfam" id="PF20311">
    <property type="entry name" value="DUF6607"/>
    <property type="match status" value="1"/>
</dbReference>
<proteinExistence type="predicted"/>
<gene>
    <name evidence="1" type="ORF">OKA05_23580</name>
</gene>
<name>A0ABT3GPW8_9BACT</name>
<keyword evidence="2" id="KW-1185">Reference proteome</keyword>
<dbReference type="Proteomes" id="UP001320876">
    <property type="component" value="Unassembled WGS sequence"/>
</dbReference>
<sequence length="369" mass="42360">MKRPAYLLWLAACAGLQTLPAQEPKPEPAAAGGHVFAWPFMDWKEMKPRGGTTKGSEVTLLQGSKDAWRKLQEPGLSKLEQDRRAILAMSGSYRVSFDFTETLGLAENFKPTRPYFSWGTENVTVLEDRSEFISLQHSLVMYFKNDKGETEGPHVMKHWRQDWTWQDPELQVYQGDLTWKKTPTANPQGRWSQAVFQVDDSPRYEVAGAWTHDGGLSTWRSDDCPRPLPRREFTIRKDYNVLEGTQEISITPNGWVHVQNNRKVQVDKDGTRHTRGKELGVDRYEEITAPDLATGFNAYWAKTNGYWKNVRDTWTTILKEKDTFSMKDTYDGKQLFMIHFDHAGKLEQGEDAGDNLKHAQETIANFLNP</sequence>
<protein>
    <submittedName>
        <fullName evidence="1">Uncharacterized protein</fullName>
    </submittedName>
</protein>
<accession>A0ABT3GPW8</accession>
<evidence type="ECO:0000313" key="2">
    <source>
        <dbReference type="Proteomes" id="UP001320876"/>
    </source>
</evidence>
<dbReference type="RefSeq" id="WP_264489667.1">
    <property type="nucleotide sequence ID" value="NZ_JAPDDT010000015.1"/>
</dbReference>